<protein>
    <submittedName>
        <fullName evidence="1">Uncharacterized protein</fullName>
    </submittedName>
</protein>
<proteinExistence type="predicted"/>
<organism evidence="1 2">
    <name type="scientific">Sphingomonas cavernae</name>
    <dbReference type="NCBI Taxonomy" id="2320861"/>
    <lineage>
        <taxon>Bacteria</taxon>
        <taxon>Pseudomonadati</taxon>
        <taxon>Pseudomonadota</taxon>
        <taxon>Alphaproteobacteria</taxon>
        <taxon>Sphingomonadales</taxon>
        <taxon>Sphingomonadaceae</taxon>
        <taxon>Sphingomonas</taxon>
    </lineage>
</organism>
<name>A0A418WK95_9SPHN</name>
<dbReference type="RefSeq" id="WP_119761296.1">
    <property type="nucleotide sequence ID" value="NZ_QYUM01000003.1"/>
</dbReference>
<keyword evidence="2" id="KW-1185">Reference proteome</keyword>
<gene>
    <name evidence="1" type="ORF">D3876_08185</name>
</gene>
<dbReference type="Proteomes" id="UP000286100">
    <property type="component" value="Unassembled WGS sequence"/>
</dbReference>
<comment type="caution">
    <text evidence="1">The sequence shown here is derived from an EMBL/GenBank/DDBJ whole genome shotgun (WGS) entry which is preliminary data.</text>
</comment>
<reference evidence="1 2" key="1">
    <citation type="submission" date="2018-09" db="EMBL/GenBank/DDBJ databases">
        <authorList>
            <person name="Zhu H."/>
        </authorList>
    </citation>
    <scope>NUCLEOTIDE SEQUENCE [LARGE SCALE GENOMIC DNA]</scope>
    <source>
        <strain evidence="1 2">K2R01-6</strain>
    </source>
</reference>
<evidence type="ECO:0000313" key="1">
    <source>
        <dbReference type="EMBL" id="RJF90249.1"/>
    </source>
</evidence>
<accession>A0A418WK95</accession>
<dbReference type="OrthoDB" id="9811262at2"/>
<sequence>MLETSSVPSLESLADESAPLKSLAPVAALEAIVQRFGRPPLVVRNQKVVLGPPTNLPAGRDAMIKGAEQWTPLVGRIEFFSHRMSWGGTGWVIDRKNGKTIIATNRHVRPLFTQQRIPLQIGPQCYKVCRTVDEHRKAETSIGNFSWKVRIVWPLATIGTRVYENRLFKG</sequence>
<evidence type="ECO:0000313" key="2">
    <source>
        <dbReference type="Proteomes" id="UP000286100"/>
    </source>
</evidence>
<dbReference type="AlphaFoldDB" id="A0A418WK95"/>
<dbReference type="EMBL" id="QYUM01000003">
    <property type="protein sequence ID" value="RJF90249.1"/>
    <property type="molecule type" value="Genomic_DNA"/>
</dbReference>